<dbReference type="AlphaFoldDB" id="A0A6P5PAN8"/>
<reference evidence="3" key="1">
    <citation type="submission" date="2025-08" db="UniProtKB">
        <authorList>
            <consortium name="RefSeq"/>
        </authorList>
    </citation>
    <scope>IDENTIFICATION</scope>
</reference>
<evidence type="ECO:0000256" key="1">
    <source>
        <dbReference type="SAM" id="SignalP"/>
    </source>
</evidence>
<dbReference type="KEGG" id="mcal:110287650"/>
<keyword evidence="2" id="KW-1185">Reference proteome</keyword>
<keyword evidence="1" id="KW-0732">Signal</keyword>
<name>A0A6P5PAN8_MUSCR</name>
<evidence type="ECO:0000313" key="2">
    <source>
        <dbReference type="Proteomes" id="UP000515126"/>
    </source>
</evidence>
<accession>A0A6P5PAN8</accession>
<evidence type="ECO:0000313" key="3">
    <source>
        <dbReference type="RefSeq" id="XP_021009872.1"/>
    </source>
</evidence>
<feature type="signal peptide" evidence="1">
    <location>
        <begin position="1"/>
        <end position="20"/>
    </location>
</feature>
<sequence length="57" mass="6425">MRIHYLLFAFLLVLLSPCAAFIQIISSTRGVCWGQCVSGTREIGMSDLRSMKCCIRK</sequence>
<gene>
    <name evidence="3" type="primary">LOC110287650</name>
</gene>
<feature type="chain" id="PRO_5028204514" evidence="1">
    <location>
        <begin position="21"/>
        <end position="57"/>
    </location>
</feature>
<dbReference type="RefSeq" id="XP_021009872.1">
    <property type="nucleotide sequence ID" value="XM_021154213.1"/>
</dbReference>
<dbReference type="GeneID" id="110287650"/>
<proteinExistence type="predicted"/>
<organism evidence="2 3">
    <name type="scientific">Mus caroli</name>
    <name type="common">Ryukyu mouse</name>
    <name type="synonym">Ricefield mouse</name>
    <dbReference type="NCBI Taxonomy" id="10089"/>
    <lineage>
        <taxon>Eukaryota</taxon>
        <taxon>Metazoa</taxon>
        <taxon>Chordata</taxon>
        <taxon>Craniata</taxon>
        <taxon>Vertebrata</taxon>
        <taxon>Euteleostomi</taxon>
        <taxon>Mammalia</taxon>
        <taxon>Eutheria</taxon>
        <taxon>Euarchontoglires</taxon>
        <taxon>Glires</taxon>
        <taxon>Rodentia</taxon>
        <taxon>Myomorpha</taxon>
        <taxon>Muroidea</taxon>
        <taxon>Muridae</taxon>
        <taxon>Murinae</taxon>
        <taxon>Mus</taxon>
        <taxon>Mus</taxon>
    </lineage>
</organism>
<dbReference type="Proteomes" id="UP000515126">
    <property type="component" value="Unplaced"/>
</dbReference>
<protein>
    <submittedName>
        <fullName evidence="3">Beta-defensin 4-like</fullName>
    </submittedName>
</protein>